<feature type="compositionally biased region" description="Basic residues" evidence="1">
    <location>
        <begin position="7"/>
        <end position="20"/>
    </location>
</feature>
<organism evidence="2">
    <name type="scientific">Siphoviridae sp. ctUWs1</name>
    <dbReference type="NCBI Taxonomy" id="2826352"/>
    <lineage>
        <taxon>Viruses</taxon>
        <taxon>Duplodnaviria</taxon>
        <taxon>Heunggongvirae</taxon>
        <taxon>Uroviricota</taxon>
        <taxon>Caudoviricetes</taxon>
    </lineage>
</organism>
<evidence type="ECO:0000256" key="1">
    <source>
        <dbReference type="SAM" id="MobiDB-lite"/>
    </source>
</evidence>
<proteinExistence type="predicted"/>
<reference evidence="2" key="1">
    <citation type="journal article" date="2021" name="Proc. Natl. Acad. Sci. U.S.A.">
        <title>A Catalog of Tens of Thousands of Viruses from Human Metagenomes Reveals Hidden Associations with Chronic Diseases.</title>
        <authorList>
            <person name="Tisza M.J."/>
            <person name="Buck C.B."/>
        </authorList>
    </citation>
    <scope>NUCLEOTIDE SEQUENCE</scope>
    <source>
        <strain evidence="2">CtUWs1</strain>
    </source>
</reference>
<dbReference type="EMBL" id="BK015734">
    <property type="protein sequence ID" value="DAE22520.1"/>
    <property type="molecule type" value="Genomic_DNA"/>
</dbReference>
<evidence type="ECO:0000313" key="2">
    <source>
        <dbReference type="EMBL" id="DAE22520.1"/>
    </source>
</evidence>
<sequence>MRTTQRNAHRRQPPHAPLRRRVVDTACPSMSRLDPPRYFDP</sequence>
<name>A0A8S5QTV6_9CAUD</name>
<accession>A0A8S5QTV6</accession>
<feature type="region of interest" description="Disordered" evidence="1">
    <location>
        <begin position="1"/>
        <end position="41"/>
    </location>
</feature>
<protein>
    <submittedName>
        <fullName evidence="2">Uncharacterized protein</fullName>
    </submittedName>
</protein>